<evidence type="ECO:0000256" key="9">
    <source>
        <dbReference type="ARBA" id="ARBA00023136"/>
    </source>
</evidence>
<evidence type="ECO:0000256" key="11">
    <source>
        <dbReference type="ARBA" id="ARBA00032707"/>
    </source>
</evidence>
<evidence type="ECO:0000256" key="1">
    <source>
        <dbReference type="ARBA" id="ARBA00004651"/>
    </source>
</evidence>
<reference evidence="15 16" key="1">
    <citation type="submission" date="2020-02" db="EMBL/GenBank/DDBJ databases">
        <title>Genomic and physiological characterization of two novel Nitrospinaceae genera.</title>
        <authorList>
            <person name="Mueller A.J."/>
            <person name="Jung M.-Y."/>
            <person name="Strachan C.R."/>
            <person name="Herbold C.W."/>
            <person name="Kirkegaard R.H."/>
            <person name="Daims H."/>
        </authorList>
    </citation>
    <scope>NUCLEOTIDE SEQUENCE [LARGE SCALE GENOMIC DNA]</scope>
    <source>
        <strain evidence="15">EB</strain>
    </source>
</reference>
<dbReference type="HAMAP" id="MF_01006">
    <property type="entry name" value="Undec_diphosphatase"/>
    <property type="match status" value="1"/>
</dbReference>
<dbReference type="EC" id="3.6.1.27" evidence="3 14"/>
<dbReference type="AlphaFoldDB" id="A0A7T0BZ15"/>
<keyword evidence="8 14" id="KW-1133">Transmembrane helix</keyword>
<keyword evidence="14" id="KW-0573">Peptidoglycan synthesis</keyword>
<evidence type="ECO:0000256" key="5">
    <source>
        <dbReference type="ARBA" id="ARBA00022475"/>
    </source>
</evidence>
<comment type="catalytic activity">
    <reaction evidence="13 14">
        <text>di-trans,octa-cis-undecaprenyl diphosphate + H2O = di-trans,octa-cis-undecaprenyl phosphate + phosphate + H(+)</text>
        <dbReference type="Rhea" id="RHEA:28094"/>
        <dbReference type="ChEBI" id="CHEBI:15377"/>
        <dbReference type="ChEBI" id="CHEBI:15378"/>
        <dbReference type="ChEBI" id="CHEBI:43474"/>
        <dbReference type="ChEBI" id="CHEBI:58405"/>
        <dbReference type="ChEBI" id="CHEBI:60392"/>
        <dbReference type="EC" id="3.6.1.27"/>
    </reaction>
</comment>
<dbReference type="InterPro" id="IPR003824">
    <property type="entry name" value="UppP"/>
</dbReference>
<feature type="transmembrane region" description="Helical" evidence="14">
    <location>
        <begin position="223"/>
        <end position="242"/>
    </location>
</feature>
<comment type="similarity">
    <text evidence="2 14">Belongs to the UppP family.</text>
</comment>
<feature type="transmembrane region" description="Helical" evidence="14">
    <location>
        <begin position="112"/>
        <end position="128"/>
    </location>
</feature>
<evidence type="ECO:0000256" key="6">
    <source>
        <dbReference type="ARBA" id="ARBA00022692"/>
    </source>
</evidence>
<evidence type="ECO:0000256" key="3">
    <source>
        <dbReference type="ARBA" id="ARBA00012374"/>
    </source>
</evidence>
<dbReference type="GO" id="GO:0046677">
    <property type="term" value="P:response to antibiotic"/>
    <property type="evidence" value="ECO:0007669"/>
    <property type="project" value="UniProtKB-UniRule"/>
</dbReference>
<evidence type="ECO:0000313" key="15">
    <source>
        <dbReference type="EMBL" id="QPJ63548.1"/>
    </source>
</evidence>
<evidence type="ECO:0000256" key="13">
    <source>
        <dbReference type="ARBA" id="ARBA00047594"/>
    </source>
</evidence>
<dbReference type="KEGG" id="nli:G3M70_17365"/>
<evidence type="ECO:0000256" key="7">
    <source>
        <dbReference type="ARBA" id="ARBA00022801"/>
    </source>
</evidence>
<evidence type="ECO:0000313" key="16">
    <source>
        <dbReference type="Proteomes" id="UP000594688"/>
    </source>
</evidence>
<protein>
    <recommendedName>
        <fullName evidence="4 14">Undecaprenyl-diphosphatase</fullName>
        <ecNumber evidence="3 14">3.6.1.27</ecNumber>
    </recommendedName>
    <alternativeName>
        <fullName evidence="12 14">Bacitracin resistance protein</fullName>
    </alternativeName>
    <alternativeName>
        <fullName evidence="11 14">Undecaprenyl pyrophosphate phosphatase</fullName>
    </alternativeName>
</protein>
<evidence type="ECO:0000256" key="8">
    <source>
        <dbReference type="ARBA" id="ARBA00022989"/>
    </source>
</evidence>
<dbReference type="Proteomes" id="UP000594688">
    <property type="component" value="Chromosome"/>
</dbReference>
<comment type="subcellular location">
    <subcellularLocation>
        <location evidence="1 14">Cell membrane</location>
        <topology evidence="1 14">Multi-pass membrane protein</topology>
    </subcellularLocation>
</comment>
<dbReference type="GO" id="GO:0005886">
    <property type="term" value="C:plasma membrane"/>
    <property type="evidence" value="ECO:0007669"/>
    <property type="project" value="UniProtKB-SubCell"/>
</dbReference>
<organism evidence="15 16">
    <name type="scientific">Candidatus Nitronauta litoralis</name>
    <dbReference type="NCBI Taxonomy" id="2705533"/>
    <lineage>
        <taxon>Bacteria</taxon>
        <taxon>Pseudomonadati</taxon>
        <taxon>Nitrospinota/Tectimicrobiota group</taxon>
        <taxon>Nitrospinota</taxon>
        <taxon>Nitrospinia</taxon>
        <taxon>Nitrospinales</taxon>
        <taxon>Nitrospinaceae</taxon>
        <taxon>Candidatus Nitronauta</taxon>
    </lineage>
</organism>
<keyword evidence="14" id="KW-0961">Cell wall biogenesis/degradation</keyword>
<proteinExistence type="inferred from homology"/>
<evidence type="ECO:0000256" key="10">
    <source>
        <dbReference type="ARBA" id="ARBA00023251"/>
    </source>
</evidence>
<feature type="transmembrane region" description="Helical" evidence="14">
    <location>
        <begin position="40"/>
        <end position="60"/>
    </location>
</feature>
<keyword evidence="9 14" id="KW-0472">Membrane</keyword>
<keyword evidence="5 14" id="KW-1003">Cell membrane</keyword>
<evidence type="ECO:0000256" key="2">
    <source>
        <dbReference type="ARBA" id="ARBA00010621"/>
    </source>
</evidence>
<dbReference type="GO" id="GO:0050380">
    <property type="term" value="F:undecaprenyl-diphosphatase activity"/>
    <property type="evidence" value="ECO:0007669"/>
    <property type="project" value="UniProtKB-UniRule"/>
</dbReference>
<accession>A0A7T0BZ15</accession>
<dbReference type="PANTHER" id="PTHR30622">
    <property type="entry name" value="UNDECAPRENYL-DIPHOSPHATASE"/>
    <property type="match status" value="1"/>
</dbReference>
<keyword evidence="7 14" id="KW-0378">Hydrolase</keyword>
<feature type="transmembrane region" description="Helical" evidence="14">
    <location>
        <begin position="81"/>
        <end position="100"/>
    </location>
</feature>
<gene>
    <name evidence="14" type="primary">uppP</name>
    <name evidence="15" type="ORF">G3M70_17365</name>
</gene>
<comment type="miscellaneous">
    <text evidence="14">Bacitracin is thought to be involved in the inhibition of peptidoglycan synthesis by sequestering undecaprenyl diphosphate, thereby reducing the pool of lipid carrier available.</text>
</comment>
<name>A0A7T0BZ15_9BACT</name>
<keyword evidence="6 14" id="KW-0812">Transmembrane</keyword>
<dbReference type="Pfam" id="PF02673">
    <property type="entry name" value="BacA"/>
    <property type="match status" value="1"/>
</dbReference>
<evidence type="ECO:0000256" key="14">
    <source>
        <dbReference type="HAMAP-Rule" id="MF_01006"/>
    </source>
</evidence>
<evidence type="ECO:0000256" key="4">
    <source>
        <dbReference type="ARBA" id="ARBA00021581"/>
    </source>
</evidence>
<comment type="function">
    <text evidence="14">Catalyzes the dephosphorylation of undecaprenyl diphosphate (UPP). Confers resistance to bacitracin.</text>
</comment>
<dbReference type="GO" id="GO:0009252">
    <property type="term" value="P:peptidoglycan biosynthetic process"/>
    <property type="evidence" value="ECO:0007669"/>
    <property type="project" value="UniProtKB-KW"/>
</dbReference>
<evidence type="ECO:0000256" key="12">
    <source>
        <dbReference type="ARBA" id="ARBA00032932"/>
    </source>
</evidence>
<dbReference type="EMBL" id="CP048685">
    <property type="protein sequence ID" value="QPJ63548.1"/>
    <property type="molecule type" value="Genomic_DNA"/>
</dbReference>
<sequence>MNDWNVIILGLVQGLTEFLPVSSSGHLILAPALLGFQDQGLAMDAMLHLGTLLSIIIFFRKDLWGLFLGLLPGPKGEKNRVLAWSIIAASFPAGILGLAADDWIEANLRSPMFVACSLFAWSIVFWVIDKRGKLQEGTPDVHRLTPKQVFFIGCAQALALFPGTSRSGVTLAAGLLTQLNHQAAARFSFLLGAPIITAAGSLKTFEFFFKSESTEFLFSSYQLFLGFAVSFVVGYLAIHLLLKVVARVGLTPFIYYRILLAGFIGFYFW</sequence>
<dbReference type="GO" id="GO:0008360">
    <property type="term" value="P:regulation of cell shape"/>
    <property type="evidence" value="ECO:0007669"/>
    <property type="project" value="UniProtKB-KW"/>
</dbReference>
<feature type="transmembrane region" description="Helical" evidence="14">
    <location>
        <begin position="183"/>
        <end position="202"/>
    </location>
</feature>
<feature type="transmembrane region" description="Helical" evidence="14">
    <location>
        <begin position="248"/>
        <end position="268"/>
    </location>
</feature>
<dbReference type="GO" id="GO:0071555">
    <property type="term" value="P:cell wall organization"/>
    <property type="evidence" value="ECO:0007669"/>
    <property type="project" value="UniProtKB-KW"/>
</dbReference>
<keyword evidence="10 14" id="KW-0046">Antibiotic resistance</keyword>
<dbReference type="PANTHER" id="PTHR30622:SF4">
    <property type="entry name" value="UNDECAPRENYL-DIPHOSPHATASE"/>
    <property type="match status" value="1"/>
</dbReference>
<keyword evidence="14" id="KW-0133">Cell shape</keyword>